<accession>A0A8S4Q771</accession>
<dbReference type="InterPro" id="IPR049730">
    <property type="entry name" value="SNF2/RAD54-like_C"/>
</dbReference>
<dbReference type="InterPro" id="IPR019734">
    <property type="entry name" value="TPR_rpt"/>
</dbReference>
<feature type="compositionally biased region" description="Acidic residues" evidence="2">
    <location>
        <begin position="820"/>
        <end position="830"/>
    </location>
</feature>
<comment type="caution">
    <text evidence="5">The sequence shown here is derived from an EMBL/GenBank/DDBJ whole genome shotgun (WGS) entry which is preliminary data.</text>
</comment>
<dbReference type="PROSITE" id="PS51192">
    <property type="entry name" value="HELICASE_ATP_BIND_1"/>
    <property type="match status" value="1"/>
</dbReference>
<dbReference type="SUPFAM" id="SSF52540">
    <property type="entry name" value="P-loop containing nucleoside triphosphate hydrolases"/>
    <property type="match status" value="2"/>
</dbReference>
<dbReference type="Pfam" id="PF00176">
    <property type="entry name" value="SNF2-rel_dom"/>
    <property type="match status" value="1"/>
</dbReference>
<feature type="domain" description="Helicase C-terminal" evidence="4">
    <location>
        <begin position="474"/>
        <end position="638"/>
    </location>
</feature>
<dbReference type="Proteomes" id="UP000749559">
    <property type="component" value="Unassembled WGS sequence"/>
</dbReference>
<proteinExistence type="predicted"/>
<feature type="region of interest" description="Disordered" evidence="2">
    <location>
        <begin position="867"/>
        <end position="958"/>
    </location>
</feature>
<feature type="compositionally biased region" description="Acidic residues" evidence="2">
    <location>
        <begin position="1185"/>
        <end position="1197"/>
    </location>
</feature>
<dbReference type="OrthoDB" id="413460at2759"/>
<dbReference type="PROSITE" id="PS51194">
    <property type="entry name" value="HELICASE_CTER"/>
    <property type="match status" value="1"/>
</dbReference>
<organism evidence="5 6">
    <name type="scientific">Owenia fusiformis</name>
    <name type="common">Polychaete worm</name>
    <dbReference type="NCBI Taxonomy" id="6347"/>
    <lineage>
        <taxon>Eukaryota</taxon>
        <taxon>Metazoa</taxon>
        <taxon>Spiralia</taxon>
        <taxon>Lophotrochozoa</taxon>
        <taxon>Annelida</taxon>
        <taxon>Polychaeta</taxon>
        <taxon>Sedentaria</taxon>
        <taxon>Canalipalpata</taxon>
        <taxon>Sabellida</taxon>
        <taxon>Oweniida</taxon>
        <taxon>Oweniidae</taxon>
        <taxon>Owenia</taxon>
    </lineage>
</organism>
<evidence type="ECO:0000259" key="4">
    <source>
        <dbReference type="PROSITE" id="PS51194"/>
    </source>
</evidence>
<gene>
    <name evidence="5" type="ORF">OFUS_LOCUS25533</name>
</gene>
<dbReference type="Pfam" id="PF00271">
    <property type="entry name" value="Helicase_C"/>
    <property type="match status" value="1"/>
</dbReference>
<dbReference type="SMART" id="SM00487">
    <property type="entry name" value="DEXDc"/>
    <property type="match status" value="1"/>
</dbReference>
<dbReference type="Gene3D" id="3.40.50.300">
    <property type="entry name" value="P-loop containing nucleotide triphosphate hydrolases"/>
    <property type="match status" value="1"/>
</dbReference>
<dbReference type="InterPro" id="IPR038718">
    <property type="entry name" value="SNF2-like_sf"/>
</dbReference>
<keyword evidence="1" id="KW-0378">Hydrolase</keyword>
<evidence type="ECO:0000313" key="6">
    <source>
        <dbReference type="Proteomes" id="UP000749559"/>
    </source>
</evidence>
<feature type="domain" description="Helicase ATP-binding" evidence="3">
    <location>
        <begin position="118"/>
        <end position="286"/>
    </location>
</feature>
<dbReference type="CDD" id="cd18001">
    <property type="entry name" value="DEXHc_ERCC6L"/>
    <property type="match status" value="1"/>
</dbReference>
<feature type="region of interest" description="Disordered" evidence="2">
    <location>
        <begin position="1012"/>
        <end position="1032"/>
    </location>
</feature>
<feature type="compositionally biased region" description="Polar residues" evidence="2">
    <location>
        <begin position="1023"/>
        <end position="1032"/>
    </location>
</feature>
<feature type="region of interest" description="Disordered" evidence="2">
    <location>
        <begin position="1"/>
        <end position="24"/>
    </location>
</feature>
<dbReference type="GO" id="GO:0005524">
    <property type="term" value="F:ATP binding"/>
    <property type="evidence" value="ECO:0007669"/>
    <property type="project" value="InterPro"/>
</dbReference>
<dbReference type="EMBL" id="CAIIXF020000012">
    <property type="protein sequence ID" value="CAH1801782.1"/>
    <property type="molecule type" value="Genomic_DNA"/>
</dbReference>
<sequence length="1355" mass="153211">MEFERQPLSDATNTNRHSSSDGSDKSMVRFNKLVVKAKEYASKGDVAKALALNQEAIKLFPSDKLAKRIAKMEAYLAEFGEDNSEDSDMTHVGEGFYLYKDLYDKLYPHQKDGVLWLWKLNKKKRGGILGDDMGLGKTIQVIAFLSGMFDAEQCKTVLLVLPVAVMLNWEKEFEKWSPGLRLTSYHGASKKERERSLAKVQRRGGVCMTSYGMIVTSFKQLSEKDGREFVWDYVILDEGHKIKNPSNKSSKGLHQIPAHNRIILTGTAIQNNLKELWALFDFVQHGRLLGTQRTFAMEYEHPITRARESCSTVGEKRLGEEMAESLRQIIAPFFLRRTKMEVKEQAKKREKNKEAVPTDDKILEMPELTRKNDLICWVYLSEPQQQIYTDFISTERVQEMLMSSKSPLVALNVLKKICDHPRLLSTQACNQLGLDGEEGMDDEMPESMSQECAANRINHIPDDVLLHESGKLEFTSQLVDQLKSEGHRCLIFSQSRKMLDIVQRVLSNRGHKIIRLDGTIKHLEDREKRINKFQSDSSYTVFLLTTQVGGVGLTLTAANRVIIIDPSWNPATDNQAVDRAFRIGQDKNVVIYRLITCGTIEEKIYRRQVFKDSITRQTTGGAKNPHRYFTKMELRELFSLGDPKRSSTQEQLNALHETERKTDTTLDAHIAYLHTLPMYGVSDHDLMFSKEVQQEDSDNEDLTAGTDYIQARVQKAQDLISRESELNEGQGSESSRVPDRPRPGGSGGVGVSEWRPPKPQSPEVDLTNETLDNDTDNSIEEVSTEHDESGDHDEETEELNKDVVAQEEEMNNTAANLTMEDIEQGEDAEGDMDKEYQTQLAKALAMSEQQYQHDQLNKFENLANDSTANERSIQDTSASDSPLPHHFTPHHKTQNHLATPGSDLPHTPGSALPHSPGSALPNIPKSAVLSHTPVSSKHHQKDTITPNIVQEDILISPDPTRPLVSTTPHAEDCKMAKQLFPENTENPNEAKESDTSAIEEYHMADEDIDMNESEDHNMDSENDNGSDMVNEQPKTMDDLRHIVEDHKMNAEKDRDWLSSSIVMDSTENTPVKSSKPPRRKSLCCSRNFGEVIKNSDDESEESESVNEADDFINDDVEVDDEDDSMDSFIDDGSMEDGAVSEQEVSYDKSRSSSTPKTSRSKGARIIESSEDEEVNDEINVTNENEAADDDNEADMEQNDVSYDKSRSSSTPKTSRSKGARIIESSEDEEVNDEINVTNENEAADDDNEADMEQNDVEEEDEENEEIDEEEEEEEEEEGDDSDDEEDSFCALPEEHKELYNELISKGRECYAEKNPKGAYKCFLQALKIYANDEKLQSTVLQLREKLKKLKAAESQ</sequence>
<feature type="region of interest" description="Disordered" evidence="2">
    <location>
        <begin position="723"/>
        <end position="837"/>
    </location>
</feature>
<feature type="compositionally biased region" description="Acidic residues" evidence="2">
    <location>
        <begin position="1097"/>
        <end position="1134"/>
    </location>
</feature>
<feature type="compositionally biased region" description="Polar residues" evidence="2">
    <location>
        <begin position="1057"/>
        <end position="1072"/>
    </location>
</feature>
<dbReference type="SMART" id="SM00490">
    <property type="entry name" value="HELICc"/>
    <property type="match status" value="1"/>
</dbReference>
<evidence type="ECO:0000256" key="2">
    <source>
        <dbReference type="SAM" id="MobiDB-lite"/>
    </source>
</evidence>
<keyword evidence="6" id="KW-1185">Reference proteome</keyword>
<dbReference type="Gene3D" id="3.40.50.10810">
    <property type="entry name" value="Tandem AAA-ATPase domain"/>
    <property type="match status" value="1"/>
</dbReference>
<dbReference type="PANTHER" id="PTHR45629:SF7">
    <property type="entry name" value="DNA EXCISION REPAIR PROTEIN ERCC-6-RELATED"/>
    <property type="match status" value="1"/>
</dbReference>
<feature type="region of interest" description="Disordered" evidence="2">
    <location>
        <begin position="1050"/>
        <end position="1294"/>
    </location>
</feature>
<dbReference type="GO" id="GO:0016787">
    <property type="term" value="F:hydrolase activity"/>
    <property type="evidence" value="ECO:0007669"/>
    <property type="project" value="UniProtKB-KW"/>
</dbReference>
<dbReference type="InterPro" id="IPR027417">
    <property type="entry name" value="P-loop_NTPase"/>
</dbReference>
<evidence type="ECO:0000256" key="1">
    <source>
        <dbReference type="ARBA" id="ARBA00022801"/>
    </source>
</evidence>
<dbReference type="InterPro" id="IPR014001">
    <property type="entry name" value="Helicase_ATP-bd"/>
</dbReference>
<evidence type="ECO:0008006" key="7">
    <source>
        <dbReference type="Google" id="ProtNLM"/>
    </source>
</evidence>
<reference evidence="5" key="1">
    <citation type="submission" date="2022-03" db="EMBL/GenBank/DDBJ databases">
        <authorList>
            <person name="Martin C."/>
        </authorList>
    </citation>
    <scope>NUCLEOTIDE SEQUENCE</scope>
</reference>
<dbReference type="InterPro" id="IPR000330">
    <property type="entry name" value="SNF2_N"/>
</dbReference>
<feature type="compositionally biased region" description="Acidic residues" evidence="2">
    <location>
        <begin position="1241"/>
        <end position="1287"/>
    </location>
</feature>
<evidence type="ECO:0000259" key="3">
    <source>
        <dbReference type="PROSITE" id="PS51192"/>
    </source>
</evidence>
<evidence type="ECO:0000313" key="5">
    <source>
        <dbReference type="EMBL" id="CAH1801782.1"/>
    </source>
</evidence>
<dbReference type="CDD" id="cd18793">
    <property type="entry name" value="SF2_C_SNF"/>
    <property type="match status" value="1"/>
</dbReference>
<dbReference type="FunFam" id="3.40.50.10810:FF:000042">
    <property type="entry name" value="SNF2 family helicase-like protein"/>
    <property type="match status" value="1"/>
</dbReference>
<dbReference type="InterPro" id="IPR050496">
    <property type="entry name" value="SNF2_RAD54_helicase_repair"/>
</dbReference>
<dbReference type="PANTHER" id="PTHR45629">
    <property type="entry name" value="SNF2/RAD54 FAMILY MEMBER"/>
    <property type="match status" value="1"/>
</dbReference>
<dbReference type="SMART" id="SM00028">
    <property type="entry name" value="TPR"/>
    <property type="match status" value="2"/>
</dbReference>
<feature type="compositionally biased region" description="Polar residues" evidence="2">
    <location>
        <begin position="867"/>
        <end position="880"/>
    </location>
</feature>
<dbReference type="GO" id="GO:0015616">
    <property type="term" value="F:DNA translocase activity"/>
    <property type="evidence" value="ECO:0007669"/>
    <property type="project" value="TreeGrafter"/>
</dbReference>
<name>A0A8S4Q771_OWEFU</name>
<protein>
    <recommendedName>
        <fullName evidence="7">DNA excision repair protein ERCC-6-like</fullName>
    </recommendedName>
</protein>
<dbReference type="InterPro" id="IPR001650">
    <property type="entry name" value="Helicase_C-like"/>
</dbReference>